<name>A0A4Z1PBU3_9PEZI</name>
<accession>A0A4Z1PBU3</accession>
<organism evidence="1 2">
    <name type="scientific">Venturia nashicola</name>
    <dbReference type="NCBI Taxonomy" id="86259"/>
    <lineage>
        <taxon>Eukaryota</taxon>
        <taxon>Fungi</taxon>
        <taxon>Dikarya</taxon>
        <taxon>Ascomycota</taxon>
        <taxon>Pezizomycotina</taxon>
        <taxon>Dothideomycetes</taxon>
        <taxon>Pleosporomycetidae</taxon>
        <taxon>Venturiales</taxon>
        <taxon>Venturiaceae</taxon>
        <taxon>Venturia</taxon>
    </lineage>
</organism>
<dbReference type="Proteomes" id="UP000298493">
    <property type="component" value="Unassembled WGS sequence"/>
</dbReference>
<proteinExistence type="predicted"/>
<sequence length="91" mass="9730">MASDANVHGAGQFEPLVTPRTAGNNVFLVSSACNSGAVSAYNSESRRGERHRHVIQRAVEENGGGLSTRKPASRVVTLPGRTEECFNNEAF</sequence>
<comment type="caution">
    <text evidence="1">The sequence shown here is derived from an EMBL/GenBank/DDBJ whole genome shotgun (WGS) entry which is preliminary data.</text>
</comment>
<evidence type="ECO:0000313" key="1">
    <source>
        <dbReference type="EMBL" id="TID26848.1"/>
    </source>
</evidence>
<protein>
    <submittedName>
        <fullName evidence="1">Uncharacterized protein</fullName>
    </submittedName>
</protein>
<reference evidence="1 2" key="1">
    <citation type="submission" date="2019-04" db="EMBL/GenBank/DDBJ databases">
        <title>High contiguity whole genome sequence and gene annotation resource for two Venturia nashicola isolates.</title>
        <authorList>
            <person name="Prokchorchik M."/>
            <person name="Won K."/>
            <person name="Lee Y."/>
            <person name="Choi E.D."/>
            <person name="Segonzac C."/>
            <person name="Sohn K.H."/>
        </authorList>
    </citation>
    <scope>NUCLEOTIDE SEQUENCE [LARGE SCALE GENOMIC DNA]</scope>
    <source>
        <strain evidence="1 2">PRI2</strain>
    </source>
</reference>
<dbReference type="EMBL" id="SNSC02000002">
    <property type="protein sequence ID" value="TID26848.1"/>
    <property type="molecule type" value="Genomic_DNA"/>
</dbReference>
<dbReference type="AlphaFoldDB" id="A0A4Z1PBU3"/>
<evidence type="ECO:0000313" key="2">
    <source>
        <dbReference type="Proteomes" id="UP000298493"/>
    </source>
</evidence>
<keyword evidence="2" id="KW-1185">Reference proteome</keyword>
<gene>
    <name evidence="1" type="ORF">E6O75_ATG01341</name>
</gene>